<dbReference type="InterPro" id="IPR002347">
    <property type="entry name" value="SDR_fam"/>
</dbReference>
<proteinExistence type="inferred from homology"/>
<keyword evidence="3" id="KW-1185">Reference proteome</keyword>
<reference evidence="2 3" key="1">
    <citation type="journal article" date="2024" name="Commun. Biol.">
        <title>Comparative genomic analysis of thermophilic fungi reveals convergent evolutionary adaptations and gene losses.</title>
        <authorList>
            <person name="Steindorff A.S."/>
            <person name="Aguilar-Pontes M.V."/>
            <person name="Robinson A.J."/>
            <person name="Andreopoulos B."/>
            <person name="LaButti K."/>
            <person name="Kuo A."/>
            <person name="Mondo S."/>
            <person name="Riley R."/>
            <person name="Otillar R."/>
            <person name="Haridas S."/>
            <person name="Lipzen A."/>
            <person name="Grimwood J."/>
            <person name="Schmutz J."/>
            <person name="Clum A."/>
            <person name="Reid I.D."/>
            <person name="Moisan M.C."/>
            <person name="Butler G."/>
            <person name="Nguyen T.T.M."/>
            <person name="Dewar K."/>
            <person name="Conant G."/>
            <person name="Drula E."/>
            <person name="Henrissat B."/>
            <person name="Hansel C."/>
            <person name="Singer S."/>
            <person name="Hutchinson M.I."/>
            <person name="de Vries R.P."/>
            <person name="Natvig D.O."/>
            <person name="Powell A.J."/>
            <person name="Tsang A."/>
            <person name="Grigoriev I.V."/>
        </authorList>
    </citation>
    <scope>NUCLEOTIDE SEQUENCE [LARGE SCALE GENOMIC DNA]</scope>
    <source>
        <strain evidence="2 3">CBS 494.80</strain>
    </source>
</reference>
<protein>
    <recommendedName>
        <fullName evidence="4">NAD(P)-binding protein</fullName>
    </recommendedName>
</protein>
<dbReference type="PANTHER" id="PTHR43544:SF12">
    <property type="entry name" value="NAD(P)-BINDING ROSSMANN-FOLD SUPERFAMILY PROTEIN"/>
    <property type="match status" value="1"/>
</dbReference>
<dbReference type="Gene3D" id="3.40.50.720">
    <property type="entry name" value="NAD(P)-binding Rossmann-like Domain"/>
    <property type="match status" value="2"/>
</dbReference>
<comment type="caution">
    <text evidence="2">The sequence shown here is derived from an EMBL/GenBank/DDBJ whole genome shotgun (WGS) entry which is preliminary data.</text>
</comment>
<dbReference type="PANTHER" id="PTHR43544">
    <property type="entry name" value="SHORT-CHAIN DEHYDROGENASE/REDUCTASE"/>
    <property type="match status" value="1"/>
</dbReference>
<dbReference type="Pfam" id="PF00106">
    <property type="entry name" value="adh_short"/>
    <property type="match status" value="1"/>
</dbReference>
<dbReference type="PRINTS" id="PR00081">
    <property type="entry name" value="GDHRDH"/>
</dbReference>
<evidence type="ECO:0008006" key="4">
    <source>
        <dbReference type="Google" id="ProtNLM"/>
    </source>
</evidence>
<sequence>MSAGKTALIVGGNRGIGLNLVKALSARNWTMVASVRPQTVNDHDPSIKEVTMVAPGLQSELTADVPRSSLILELKSSRSMFSTRPLSPQPSELLGMIARWICSLIVQVPRHNPVKKLDVAKALYFLGIGPEPDNWFEHTGEILLEKFCVNSIGPFLTSKHFHPNLKLAKGKIINISSNAGSIGSMLVVLFSSYSIDADCWVVNKGEDLGYRMSKAALNQLTATLAKEFIMNKEDIAVVSIYPGYVPTKMTNFKSRDNMDECIEGIVGVVEGVGMEQTGTFVDWKGQRIPW</sequence>
<evidence type="ECO:0000313" key="3">
    <source>
        <dbReference type="Proteomes" id="UP001595075"/>
    </source>
</evidence>
<accession>A0ABR4C388</accession>
<gene>
    <name evidence="2" type="ORF">VTL71DRAFT_4864</name>
</gene>
<evidence type="ECO:0000256" key="1">
    <source>
        <dbReference type="ARBA" id="ARBA00006484"/>
    </source>
</evidence>
<organism evidence="2 3">
    <name type="scientific">Oculimacula yallundae</name>
    <dbReference type="NCBI Taxonomy" id="86028"/>
    <lineage>
        <taxon>Eukaryota</taxon>
        <taxon>Fungi</taxon>
        <taxon>Dikarya</taxon>
        <taxon>Ascomycota</taxon>
        <taxon>Pezizomycotina</taxon>
        <taxon>Leotiomycetes</taxon>
        <taxon>Helotiales</taxon>
        <taxon>Ploettnerulaceae</taxon>
        <taxon>Oculimacula</taxon>
    </lineage>
</organism>
<dbReference type="InterPro" id="IPR036291">
    <property type="entry name" value="NAD(P)-bd_dom_sf"/>
</dbReference>
<name>A0ABR4C388_9HELO</name>
<comment type="similarity">
    <text evidence="1">Belongs to the short-chain dehydrogenases/reductases (SDR) family.</text>
</comment>
<dbReference type="Proteomes" id="UP001595075">
    <property type="component" value="Unassembled WGS sequence"/>
</dbReference>
<dbReference type="InterPro" id="IPR051468">
    <property type="entry name" value="Fungal_SecMetab_SDRs"/>
</dbReference>
<evidence type="ECO:0000313" key="2">
    <source>
        <dbReference type="EMBL" id="KAL2064370.1"/>
    </source>
</evidence>
<dbReference type="SUPFAM" id="SSF51735">
    <property type="entry name" value="NAD(P)-binding Rossmann-fold domains"/>
    <property type="match status" value="2"/>
</dbReference>
<dbReference type="EMBL" id="JAZHXI010000014">
    <property type="protein sequence ID" value="KAL2064370.1"/>
    <property type="molecule type" value="Genomic_DNA"/>
</dbReference>